<keyword evidence="2" id="KW-1185">Reference proteome</keyword>
<protein>
    <submittedName>
        <fullName evidence="1">8465_t:CDS:1</fullName>
    </submittedName>
</protein>
<accession>A0ACA9KZ18</accession>
<reference evidence="1" key="1">
    <citation type="submission" date="2021-06" db="EMBL/GenBank/DDBJ databases">
        <authorList>
            <person name="Kallberg Y."/>
            <person name="Tangrot J."/>
            <person name="Rosling A."/>
        </authorList>
    </citation>
    <scope>NUCLEOTIDE SEQUENCE</scope>
    <source>
        <strain evidence="1">AU212A</strain>
    </source>
</reference>
<dbReference type="EMBL" id="CAJVPM010003342">
    <property type="protein sequence ID" value="CAG8499916.1"/>
    <property type="molecule type" value="Genomic_DNA"/>
</dbReference>
<feature type="non-terminal residue" evidence="1">
    <location>
        <position position="1"/>
    </location>
</feature>
<evidence type="ECO:0000313" key="1">
    <source>
        <dbReference type="EMBL" id="CAG8499916.1"/>
    </source>
</evidence>
<proteinExistence type="predicted"/>
<sequence>VNYENQVKNSSDEFLLNGDLVDDFLVGTQDVHLADDQSAKWKLSFLFSDNLESPTYINIM</sequence>
<gene>
    <name evidence="1" type="ORF">SCALOS_LOCUS3194</name>
</gene>
<dbReference type="Proteomes" id="UP000789860">
    <property type="component" value="Unassembled WGS sequence"/>
</dbReference>
<organism evidence="1 2">
    <name type="scientific">Scutellospora calospora</name>
    <dbReference type="NCBI Taxonomy" id="85575"/>
    <lineage>
        <taxon>Eukaryota</taxon>
        <taxon>Fungi</taxon>
        <taxon>Fungi incertae sedis</taxon>
        <taxon>Mucoromycota</taxon>
        <taxon>Glomeromycotina</taxon>
        <taxon>Glomeromycetes</taxon>
        <taxon>Diversisporales</taxon>
        <taxon>Gigasporaceae</taxon>
        <taxon>Scutellospora</taxon>
    </lineage>
</organism>
<comment type="caution">
    <text evidence="1">The sequence shown here is derived from an EMBL/GenBank/DDBJ whole genome shotgun (WGS) entry which is preliminary data.</text>
</comment>
<name>A0ACA9KZ18_9GLOM</name>
<evidence type="ECO:0000313" key="2">
    <source>
        <dbReference type="Proteomes" id="UP000789860"/>
    </source>
</evidence>